<accession>A0A7J6WL05</accession>
<gene>
    <name evidence="2" type="ORF">FRX31_012352</name>
</gene>
<reference evidence="2 3" key="1">
    <citation type="submission" date="2020-06" db="EMBL/GenBank/DDBJ databases">
        <title>Transcriptomic and genomic resources for Thalictrum thalictroides and T. hernandezii: Facilitating candidate gene discovery in an emerging model plant lineage.</title>
        <authorList>
            <person name="Arias T."/>
            <person name="Riano-Pachon D.M."/>
            <person name="Di Stilio V.S."/>
        </authorList>
    </citation>
    <scope>NUCLEOTIDE SEQUENCE [LARGE SCALE GENOMIC DNA]</scope>
    <source>
        <strain evidence="3">cv. WT478/WT964</strain>
        <tissue evidence="2">Leaves</tissue>
    </source>
</reference>
<dbReference type="Proteomes" id="UP000554482">
    <property type="component" value="Unassembled WGS sequence"/>
</dbReference>
<comment type="caution">
    <text evidence="2">The sequence shown here is derived from an EMBL/GenBank/DDBJ whole genome shotgun (WGS) entry which is preliminary data.</text>
</comment>
<feature type="region of interest" description="Disordered" evidence="1">
    <location>
        <begin position="34"/>
        <end position="67"/>
    </location>
</feature>
<sequence>MGLHDMRLDDWVLCKIHEKDGCTVKKKDTKVMTNKRRKNGCKKKNDEDEPMEVDVPKKNPSNSNPMFSLLDESNDNQWSSVEFDNEPVFDVDEREHLMAICACMGISDLYSEYFLENHSYLFKLLNYFSP</sequence>
<dbReference type="EMBL" id="JABWDY010013794">
    <property type="protein sequence ID" value="KAF5198061.1"/>
    <property type="molecule type" value="Genomic_DNA"/>
</dbReference>
<keyword evidence="3" id="KW-1185">Reference proteome</keyword>
<name>A0A7J6WL05_THATH</name>
<proteinExistence type="predicted"/>
<protein>
    <submittedName>
        <fullName evidence="2">Uncharacterized protein</fullName>
    </submittedName>
</protein>
<dbReference type="AlphaFoldDB" id="A0A7J6WL05"/>
<evidence type="ECO:0000313" key="3">
    <source>
        <dbReference type="Proteomes" id="UP000554482"/>
    </source>
</evidence>
<evidence type="ECO:0000256" key="1">
    <source>
        <dbReference type="SAM" id="MobiDB-lite"/>
    </source>
</evidence>
<evidence type="ECO:0000313" key="2">
    <source>
        <dbReference type="EMBL" id="KAF5198061.1"/>
    </source>
</evidence>
<organism evidence="2 3">
    <name type="scientific">Thalictrum thalictroides</name>
    <name type="common">Rue-anemone</name>
    <name type="synonym">Anemone thalictroides</name>
    <dbReference type="NCBI Taxonomy" id="46969"/>
    <lineage>
        <taxon>Eukaryota</taxon>
        <taxon>Viridiplantae</taxon>
        <taxon>Streptophyta</taxon>
        <taxon>Embryophyta</taxon>
        <taxon>Tracheophyta</taxon>
        <taxon>Spermatophyta</taxon>
        <taxon>Magnoliopsida</taxon>
        <taxon>Ranunculales</taxon>
        <taxon>Ranunculaceae</taxon>
        <taxon>Thalictroideae</taxon>
        <taxon>Thalictrum</taxon>
    </lineage>
</organism>